<sequence>MDVNFCRHYAGDGTPPSNRYCRSCPHAAAACDRLWGRVVALAGSHGGDPVPLPGTRASLSPNPKNPDIVRMQVNCRWGLPKEDFLYYIATGHAGMGRKGRRSDPRASPSMTRQEPYVGAIVALLGGMEIPEIAAVRQVQQGQDPAVP</sequence>
<dbReference type="RefSeq" id="WP_004038606.1">
    <property type="nucleotide sequence ID" value="NZ_CM001555.1"/>
</dbReference>
<evidence type="ECO:0000313" key="2">
    <source>
        <dbReference type="Proteomes" id="UP000005095"/>
    </source>
</evidence>
<keyword evidence="2" id="KW-1185">Reference proteome</keyword>
<reference evidence="1 2" key="1">
    <citation type="submission" date="2011-08" db="EMBL/GenBank/DDBJ databases">
        <title>The complete genome of Methanofollis liminatans DSM 4140.</title>
        <authorList>
            <consortium name="US DOE Joint Genome Institute (JGI-PGF)"/>
            <person name="Lucas S."/>
            <person name="Han J."/>
            <person name="Lapidus A."/>
            <person name="Bruce D."/>
            <person name="Goodwin L."/>
            <person name="Pitluck S."/>
            <person name="Peters L."/>
            <person name="Kyrpides N."/>
            <person name="Mavromatis K."/>
            <person name="Ivanova N."/>
            <person name="Mikhailova N."/>
            <person name="Lu M."/>
            <person name="Detter J.C."/>
            <person name="Tapia R."/>
            <person name="Han C."/>
            <person name="Land M."/>
            <person name="Hauser L."/>
            <person name="Markowitz V."/>
            <person name="Cheng J.-F."/>
            <person name="Hugenholtz P."/>
            <person name="Woyke T."/>
            <person name="Wu D."/>
            <person name="Spring S."/>
            <person name="Schuler E."/>
            <person name="Brambilla E."/>
            <person name="Klenk H.-P."/>
            <person name="Eisen J.A."/>
        </authorList>
    </citation>
    <scope>NUCLEOTIDE SEQUENCE [LARGE SCALE GENOMIC DNA]</scope>
    <source>
        <strain evidence="1 2">DSM 4140</strain>
    </source>
</reference>
<name>J0S8T5_9EURY</name>
<protein>
    <submittedName>
        <fullName evidence="1">Uncharacterized protein</fullName>
    </submittedName>
</protein>
<gene>
    <name evidence="1" type="ORF">Metli_1057</name>
</gene>
<proteinExistence type="predicted"/>
<accession>J0S8T5</accession>
<dbReference type="Proteomes" id="UP000005095">
    <property type="component" value="Chromosome"/>
</dbReference>
<dbReference type="HOGENOM" id="CLU_1801719_0_0_2"/>
<evidence type="ECO:0000313" key="1">
    <source>
        <dbReference type="EMBL" id="EJG07014.1"/>
    </source>
</evidence>
<dbReference type="EMBL" id="CM001555">
    <property type="protein sequence ID" value="EJG07014.1"/>
    <property type="molecule type" value="Genomic_DNA"/>
</dbReference>
<dbReference type="AlphaFoldDB" id="J0S8T5"/>
<dbReference type="OrthoDB" id="105065at2157"/>
<organism evidence="1 2">
    <name type="scientific">Methanofollis liminatans DSM 4140</name>
    <dbReference type="NCBI Taxonomy" id="28892"/>
    <lineage>
        <taxon>Archaea</taxon>
        <taxon>Methanobacteriati</taxon>
        <taxon>Methanobacteriota</taxon>
        <taxon>Stenosarchaea group</taxon>
        <taxon>Methanomicrobia</taxon>
        <taxon>Methanomicrobiales</taxon>
        <taxon>Methanomicrobiaceae</taxon>
        <taxon>Methanofollis</taxon>
    </lineage>
</organism>